<reference evidence="1" key="1">
    <citation type="submission" date="2019-02" db="EMBL/GenBank/DDBJ databases">
        <authorList>
            <person name="Gruber-Vodicka R. H."/>
            <person name="Seah K. B. B."/>
        </authorList>
    </citation>
    <scope>NUCLEOTIDE SEQUENCE</scope>
    <source>
        <strain evidence="2">BECK_BY2</strain>
        <strain evidence="1">BECK_BY3</strain>
    </source>
</reference>
<dbReference type="EMBL" id="CAADFV010000048">
    <property type="protein sequence ID" value="VFK58100.1"/>
    <property type="molecule type" value="Genomic_DNA"/>
</dbReference>
<gene>
    <name evidence="2" type="ORF">BECKTUN1418E_GA0071001_10489</name>
    <name evidence="1" type="ORF">BECKTUN1418F_GA0071002_10499</name>
</gene>
<evidence type="ECO:0000313" key="1">
    <source>
        <dbReference type="EMBL" id="VFK54655.1"/>
    </source>
</evidence>
<organism evidence="1">
    <name type="scientific">Candidatus Kentrum sp. TUN</name>
    <dbReference type="NCBI Taxonomy" id="2126343"/>
    <lineage>
        <taxon>Bacteria</taxon>
        <taxon>Pseudomonadati</taxon>
        <taxon>Pseudomonadota</taxon>
        <taxon>Gammaproteobacteria</taxon>
        <taxon>Candidatus Kentrum</taxon>
    </lineage>
</organism>
<sequence length="229" mass="26124">MVRVAIFVEGKTEVSFINQVVTPVLDSSKIQLVPQTLITSPGRRKGKVNKGGAVSFGRLKDDAPNTLNQQSAPILSTFLDLYGLYTDFPGFEDAKKITDVYKRVDYLEDALHRAIVEASGCRPERFIPHIQPYEFEGLLFSDVKALCTIEPEWDRYRKELARIRNDYETPEHINGNYETKPSKRLEDTLAPKYDKPLHGKLAAEKITLAVIGKECRHFRQWMEKLRGLA</sequence>
<dbReference type="AlphaFoldDB" id="A0A450ZLG0"/>
<proteinExistence type="predicted"/>
<protein>
    <recommendedName>
        <fullName evidence="3">DUF4276 family protein</fullName>
    </recommendedName>
</protein>
<evidence type="ECO:0000313" key="2">
    <source>
        <dbReference type="EMBL" id="VFK58100.1"/>
    </source>
</evidence>
<dbReference type="InterPro" id="IPR025455">
    <property type="entry name" value="DUF4276"/>
</dbReference>
<evidence type="ECO:0008006" key="3">
    <source>
        <dbReference type="Google" id="ProtNLM"/>
    </source>
</evidence>
<dbReference type="Pfam" id="PF14103">
    <property type="entry name" value="DUF4276"/>
    <property type="match status" value="1"/>
</dbReference>
<accession>A0A450ZLG0</accession>
<dbReference type="EMBL" id="CAADFY010000049">
    <property type="protein sequence ID" value="VFK54655.1"/>
    <property type="molecule type" value="Genomic_DNA"/>
</dbReference>
<name>A0A450ZLG0_9GAMM</name>